<dbReference type="Proteomes" id="UP000279236">
    <property type="component" value="Unassembled WGS sequence"/>
</dbReference>
<dbReference type="AlphaFoldDB" id="A0A427XDF1"/>
<evidence type="ECO:0000256" key="2">
    <source>
        <dbReference type="ARBA" id="ARBA00009436"/>
    </source>
</evidence>
<gene>
    <name evidence="9" type="ORF">EHS24_003856</name>
</gene>
<comment type="caution">
    <text evidence="9">The sequence shown here is derived from an EMBL/GenBank/DDBJ whole genome shotgun (WGS) entry which is preliminary data.</text>
</comment>
<evidence type="ECO:0000256" key="5">
    <source>
        <dbReference type="ARBA" id="ARBA00022824"/>
    </source>
</evidence>
<evidence type="ECO:0000313" key="10">
    <source>
        <dbReference type="Proteomes" id="UP000279236"/>
    </source>
</evidence>
<keyword evidence="5" id="KW-0256">Endoplasmic reticulum</keyword>
<organism evidence="9 10">
    <name type="scientific">Apiotrichum porosum</name>
    <dbReference type="NCBI Taxonomy" id="105984"/>
    <lineage>
        <taxon>Eukaryota</taxon>
        <taxon>Fungi</taxon>
        <taxon>Dikarya</taxon>
        <taxon>Basidiomycota</taxon>
        <taxon>Agaricomycotina</taxon>
        <taxon>Tremellomycetes</taxon>
        <taxon>Trichosporonales</taxon>
        <taxon>Trichosporonaceae</taxon>
        <taxon>Apiotrichum</taxon>
    </lineage>
</organism>
<evidence type="ECO:0000313" key="9">
    <source>
        <dbReference type="EMBL" id="RSH76919.1"/>
    </source>
</evidence>
<name>A0A427XDF1_9TREE</name>
<dbReference type="GO" id="GO:0000045">
    <property type="term" value="P:autophagosome assembly"/>
    <property type="evidence" value="ECO:0007669"/>
    <property type="project" value="TreeGrafter"/>
</dbReference>
<dbReference type="InterPro" id="IPR029008">
    <property type="entry name" value="EMC6-like"/>
</dbReference>
<feature type="transmembrane region" description="Helical" evidence="8">
    <location>
        <begin position="119"/>
        <end position="136"/>
    </location>
</feature>
<accession>A0A427XDF1</accession>
<dbReference type="GO" id="GO:0034975">
    <property type="term" value="P:protein folding in endoplasmic reticulum"/>
    <property type="evidence" value="ECO:0007669"/>
    <property type="project" value="TreeGrafter"/>
</dbReference>
<comment type="similarity">
    <text evidence="2">Belongs to the EMC6 family.</text>
</comment>
<dbReference type="STRING" id="105984.A0A427XDF1"/>
<dbReference type="PANTHER" id="PTHR20994:SF0">
    <property type="entry name" value="ER MEMBRANE PROTEIN COMPLEX SUBUNIT 6"/>
    <property type="match status" value="1"/>
</dbReference>
<evidence type="ECO:0000256" key="3">
    <source>
        <dbReference type="ARBA" id="ARBA00020827"/>
    </source>
</evidence>
<feature type="transmembrane region" description="Helical" evidence="8">
    <location>
        <begin position="33"/>
        <end position="54"/>
    </location>
</feature>
<dbReference type="Pfam" id="PF07019">
    <property type="entry name" value="EMC6"/>
    <property type="match status" value="1"/>
</dbReference>
<keyword evidence="7 8" id="KW-0472">Membrane</keyword>
<evidence type="ECO:0000256" key="6">
    <source>
        <dbReference type="ARBA" id="ARBA00022989"/>
    </source>
</evidence>
<reference evidence="9 10" key="1">
    <citation type="submission" date="2018-11" db="EMBL/GenBank/DDBJ databases">
        <title>Genome sequence of Apiotrichum porosum DSM 27194.</title>
        <authorList>
            <person name="Aliyu H."/>
            <person name="Gorte O."/>
            <person name="Ochsenreither K."/>
        </authorList>
    </citation>
    <scope>NUCLEOTIDE SEQUENCE [LARGE SCALE GENOMIC DNA]</scope>
    <source>
        <strain evidence="9 10">DSM 27194</strain>
    </source>
</reference>
<dbReference type="InterPro" id="IPR008504">
    <property type="entry name" value="Emc6"/>
</dbReference>
<dbReference type="GeneID" id="39588399"/>
<keyword evidence="6 8" id="KW-1133">Transmembrane helix</keyword>
<keyword evidence="10" id="KW-1185">Reference proteome</keyword>
<proteinExistence type="inferred from homology"/>
<keyword evidence="4 8" id="KW-0812">Transmembrane</keyword>
<evidence type="ECO:0000256" key="1">
    <source>
        <dbReference type="ARBA" id="ARBA00004477"/>
    </source>
</evidence>
<dbReference type="GO" id="GO:0072546">
    <property type="term" value="C:EMC complex"/>
    <property type="evidence" value="ECO:0007669"/>
    <property type="project" value="InterPro"/>
</dbReference>
<comment type="subcellular location">
    <subcellularLocation>
        <location evidence="1">Endoplasmic reticulum membrane</location>
        <topology evidence="1">Multi-pass membrane protein</topology>
    </subcellularLocation>
</comment>
<dbReference type="OrthoDB" id="16510at2759"/>
<dbReference type="RefSeq" id="XP_028472066.1">
    <property type="nucleotide sequence ID" value="XM_028619493.1"/>
</dbReference>
<evidence type="ECO:0000256" key="8">
    <source>
        <dbReference type="SAM" id="Phobius"/>
    </source>
</evidence>
<sequence length="137" mass="14179">MEQIQAPSALSQSQFSPTASALHVASVQHNIRVLGQVATLTACFAGLVAGIIGLTNWSGFALYLLTSLASGATVAALKCHGNVGKYSPQAHASAGPQGAAQVVAWKGWLGVMGIGQENLLGFLLFWIGGYALIHVYD</sequence>
<evidence type="ECO:0000256" key="4">
    <source>
        <dbReference type="ARBA" id="ARBA00022692"/>
    </source>
</evidence>
<dbReference type="EMBL" id="RSCE01000019">
    <property type="protein sequence ID" value="RSH76919.1"/>
    <property type="molecule type" value="Genomic_DNA"/>
</dbReference>
<evidence type="ECO:0000256" key="7">
    <source>
        <dbReference type="ARBA" id="ARBA00023136"/>
    </source>
</evidence>
<dbReference type="PANTHER" id="PTHR20994">
    <property type="entry name" value="ER MEMBRANE PROTEIN COMPLEX SUBUNIT 6"/>
    <property type="match status" value="1"/>
</dbReference>
<protein>
    <recommendedName>
        <fullName evidence="3">ER membrane protein complex subunit 6</fullName>
    </recommendedName>
</protein>